<accession>A0A921K7N0</accession>
<protein>
    <submittedName>
        <fullName evidence="2">Helix-turn-helix transcriptional regulator</fullName>
    </submittedName>
</protein>
<evidence type="ECO:0000259" key="1">
    <source>
        <dbReference type="PROSITE" id="PS50943"/>
    </source>
</evidence>
<dbReference type="EMBL" id="DYXC01000096">
    <property type="protein sequence ID" value="HJF14900.1"/>
    <property type="molecule type" value="Genomic_DNA"/>
</dbReference>
<dbReference type="CDD" id="cd00093">
    <property type="entry name" value="HTH_XRE"/>
    <property type="match status" value="1"/>
</dbReference>
<reference evidence="2" key="1">
    <citation type="journal article" date="2021" name="PeerJ">
        <title>Extensive microbial diversity within the chicken gut microbiome revealed by metagenomics and culture.</title>
        <authorList>
            <person name="Gilroy R."/>
            <person name="Ravi A."/>
            <person name="Getino M."/>
            <person name="Pursley I."/>
            <person name="Horton D.L."/>
            <person name="Alikhan N.F."/>
            <person name="Baker D."/>
            <person name="Gharbi K."/>
            <person name="Hall N."/>
            <person name="Watson M."/>
            <person name="Adriaenssens E.M."/>
            <person name="Foster-Nyarko E."/>
            <person name="Jarju S."/>
            <person name="Secka A."/>
            <person name="Antonio M."/>
            <person name="Oren A."/>
            <person name="Chaudhuri R.R."/>
            <person name="La Ragione R."/>
            <person name="Hildebrand F."/>
            <person name="Pallen M.J."/>
        </authorList>
    </citation>
    <scope>NUCLEOTIDE SEQUENCE</scope>
    <source>
        <strain evidence="2">ChiHjej13B12-14962</strain>
    </source>
</reference>
<organism evidence="2 3">
    <name type="scientific">Enteractinococcus helveticum</name>
    <dbReference type="NCBI Taxonomy" id="1837282"/>
    <lineage>
        <taxon>Bacteria</taxon>
        <taxon>Bacillati</taxon>
        <taxon>Actinomycetota</taxon>
        <taxon>Actinomycetes</taxon>
        <taxon>Micrococcales</taxon>
        <taxon>Micrococcaceae</taxon>
    </lineage>
</organism>
<sequence>MARNEETLKTLGSHLKSWRIMLGITQEIAAQRAYLSAPAVRRAERGDPGVSMATFIKLAGVVGMDQFLVEAIDPLNHDLGQARAHMLNRKRAPRS</sequence>
<dbReference type="RefSeq" id="WP_303906009.1">
    <property type="nucleotide sequence ID" value="NZ_DYXC01000096.1"/>
</dbReference>
<evidence type="ECO:0000313" key="3">
    <source>
        <dbReference type="Proteomes" id="UP000703315"/>
    </source>
</evidence>
<feature type="domain" description="HTH cro/C1-type" evidence="1">
    <location>
        <begin position="15"/>
        <end position="67"/>
    </location>
</feature>
<dbReference type="AlphaFoldDB" id="A0A921K7N0"/>
<dbReference type="InterPro" id="IPR001387">
    <property type="entry name" value="Cro/C1-type_HTH"/>
</dbReference>
<name>A0A921K7N0_9MICC</name>
<comment type="caution">
    <text evidence="2">The sequence shown here is derived from an EMBL/GenBank/DDBJ whole genome shotgun (WGS) entry which is preliminary data.</text>
</comment>
<dbReference type="Proteomes" id="UP000703315">
    <property type="component" value="Unassembled WGS sequence"/>
</dbReference>
<dbReference type="SUPFAM" id="SSF47413">
    <property type="entry name" value="lambda repressor-like DNA-binding domains"/>
    <property type="match status" value="1"/>
</dbReference>
<dbReference type="PROSITE" id="PS50943">
    <property type="entry name" value="HTH_CROC1"/>
    <property type="match status" value="1"/>
</dbReference>
<dbReference type="InterPro" id="IPR010982">
    <property type="entry name" value="Lambda_DNA-bd_dom_sf"/>
</dbReference>
<gene>
    <name evidence="2" type="ORF">K8V32_08900</name>
</gene>
<dbReference type="Gene3D" id="1.10.260.40">
    <property type="entry name" value="lambda repressor-like DNA-binding domains"/>
    <property type="match status" value="1"/>
</dbReference>
<dbReference type="Pfam" id="PF01381">
    <property type="entry name" value="HTH_3"/>
    <property type="match status" value="1"/>
</dbReference>
<reference evidence="2" key="2">
    <citation type="submission" date="2021-09" db="EMBL/GenBank/DDBJ databases">
        <authorList>
            <person name="Gilroy R."/>
        </authorList>
    </citation>
    <scope>NUCLEOTIDE SEQUENCE</scope>
    <source>
        <strain evidence="2">ChiHjej13B12-14962</strain>
    </source>
</reference>
<dbReference type="GO" id="GO:0003677">
    <property type="term" value="F:DNA binding"/>
    <property type="evidence" value="ECO:0007669"/>
    <property type="project" value="InterPro"/>
</dbReference>
<proteinExistence type="predicted"/>
<evidence type="ECO:0000313" key="2">
    <source>
        <dbReference type="EMBL" id="HJF14900.1"/>
    </source>
</evidence>